<feature type="transmembrane region" description="Helical" evidence="8">
    <location>
        <begin position="110"/>
        <end position="130"/>
    </location>
</feature>
<name>A0A2H0WM66_9BACT</name>
<accession>A0A2H0WM66</accession>
<reference evidence="10" key="1">
    <citation type="submission" date="2017-09" db="EMBL/GenBank/DDBJ databases">
        <title>Depth-based differentiation of microbial function through sediment-hosted aquifers and enrichment of novel symbionts in the deep terrestrial subsurface.</title>
        <authorList>
            <person name="Probst A.J."/>
            <person name="Ladd B."/>
            <person name="Jarett J.K."/>
            <person name="Geller-Mcgrath D.E."/>
            <person name="Sieber C.M.K."/>
            <person name="Emerson J.B."/>
            <person name="Anantharaman K."/>
            <person name="Thomas B.C."/>
            <person name="Malmstrom R."/>
            <person name="Stieglmeier M."/>
            <person name="Klingl A."/>
            <person name="Woyke T."/>
            <person name="Ryan C.M."/>
            <person name="Banfield J.F."/>
        </authorList>
    </citation>
    <scope>NUCLEOTIDE SEQUENCE [LARGE SCALE GENOMIC DNA]</scope>
</reference>
<dbReference type="Pfam" id="PF03222">
    <property type="entry name" value="Trp_Tyr_perm"/>
    <property type="match status" value="1"/>
</dbReference>
<feature type="transmembrane region" description="Helical" evidence="8">
    <location>
        <begin position="39"/>
        <end position="59"/>
    </location>
</feature>
<feature type="transmembrane region" description="Helical" evidence="8">
    <location>
        <begin position="217"/>
        <end position="238"/>
    </location>
</feature>
<feature type="transmembrane region" description="Helical" evidence="8">
    <location>
        <begin position="351"/>
        <end position="373"/>
    </location>
</feature>
<keyword evidence="2" id="KW-0813">Transport</keyword>
<evidence type="ECO:0000256" key="8">
    <source>
        <dbReference type="SAM" id="Phobius"/>
    </source>
</evidence>
<evidence type="ECO:0000313" key="10">
    <source>
        <dbReference type="Proteomes" id="UP000230353"/>
    </source>
</evidence>
<evidence type="ECO:0000256" key="5">
    <source>
        <dbReference type="ARBA" id="ARBA00022692"/>
    </source>
</evidence>
<dbReference type="InterPro" id="IPR018227">
    <property type="entry name" value="Amino_acid_transport_2"/>
</dbReference>
<evidence type="ECO:0000256" key="6">
    <source>
        <dbReference type="ARBA" id="ARBA00022989"/>
    </source>
</evidence>
<dbReference type="GO" id="GO:0015179">
    <property type="term" value="F:L-amino acid transmembrane transporter activity"/>
    <property type="evidence" value="ECO:0007669"/>
    <property type="project" value="TreeGrafter"/>
</dbReference>
<evidence type="ECO:0000256" key="2">
    <source>
        <dbReference type="ARBA" id="ARBA00022448"/>
    </source>
</evidence>
<keyword evidence="3" id="KW-1003">Cell membrane</keyword>
<organism evidence="9 10">
    <name type="scientific">Candidatus Tagabacteria bacterium CG09_land_8_20_14_0_10_41_14</name>
    <dbReference type="NCBI Taxonomy" id="1975021"/>
    <lineage>
        <taxon>Bacteria</taxon>
        <taxon>Candidatus Tagaibacteriota</taxon>
    </lineage>
</organism>
<feature type="transmembrane region" description="Helical" evidence="8">
    <location>
        <begin position="178"/>
        <end position="197"/>
    </location>
</feature>
<sequence length="376" mass="41695">MRFLKAFGIIVGLMFGAGIFALPFAIAAAGVFWGLVHLLIALCLMIFMLFLYAGVIHYTEGKHRFTGYVERVLGRQYKKIAFFVTLVVYYFVLLAYGVLGGLFLSNFFKGNYAVVLSFLFFGVGAFLVFLKLEKIALANLYLSLPLFAFVLFLLFFSFNFLDLGNFSWGLSNFSFSDVSWFLPYGVWIFSLTAFAAIPEAHDVVGSCELKKFKKVILVSVLLSALFYSVFIFNIIGISGAQTSEDSLGGLSGIVNREIILLGSIIGILAVFTSFLLMAADLRDSFRFDFGFPKTLAWFFTIVPPVLLFSFGVQDFTRIIGLSGSLGMGFIGTFLVLMAWKMKEKVFFVNSKATAVLSVFAVAAILLAVAYEIYNVL</sequence>
<feature type="transmembrane region" description="Helical" evidence="8">
    <location>
        <begin position="291"/>
        <end position="312"/>
    </location>
</feature>
<feature type="transmembrane region" description="Helical" evidence="8">
    <location>
        <begin position="80"/>
        <end position="104"/>
    </location>
</feature>
<feature type="transmembrane region" description="Helical" evidence="8">
    <location>
        <begin position="258"/>
        <end position="279"/>
    </location>
</feature>
<dbReference type="Proteomes" id="UP000230353">
    <property type="component" value="Unassembled WGS sequence"/>
</dbReference>
<gene>
    <name evidence="9" type="ORF">COT67_00255</name>
</gene>
<evidence type="ECO:0000256" key="7">
    <source>
        <dbReference type="ARBA" id="ARBA00023136"/>
    </source>
</evidence>
<protein>
    <recommendedName>
        <fullName evidence="11">Amino acid transporter transmembrane domain-containing protein</fullName>
    </recommendedName>
</protein>
<evidence type="ECO:0000256" key="4">
    <source>
        <dbReference type="ARBA" id="ARBA00022519"/>
    </source>
</evidence>
<feature type="transmembrane region" description="Helical" evidence="8">
    <location>
        <begin position="7"/>
        <end position="33"/>
    </location>
</feature>
<evidence type="ECO:0000313" key="9">
    <source>
        <dbReference type="EMBL" id="PIS13695.1"/>
    </source>
</evidence>
<dbReference type="AlphaFoldDB" id="A0A2H0WM66"/>
<dbReference type="PANTHER" id="PTHR22950">
    <property type="entry name" value="AMINO ACID TRANSPORTER"/>
    <property type="match status" value="1"/>
</dbReference>
<evidence type="ECO:0000256" key="3">
    <source>
        <dbReference type="ARBA" id="ARBA00022475"/>
    </source>
</evidence>
<feature type="transmembrane region" description="Helical" evidence="8">
    <location>
        <begin position="137"/>
        <end position="158"/>
    </location>
</feature>
<comment type="caution">
    <text evidence="9">The sequence shown here is derived from an EMBL/GenBank/DDBJ whole genome shotgun (WGS) entry which is preliminary data.</text>
</comment>
<feature type="transmembrane region" description="Helical" evidence="8">
    <location>
        <begin position="318"/>
        <end position="339"/>
    </location>
</feature>
<evidence type="ECO:0000256" key="1">
    <source>
        <dbReference type="ARBA" id="ARBA00004429"/>
    </source>
</evidence>
<keyword evidence="4" id="KW-0997">Cell inner membrane</keyword>
<dbReference type="GO" id="GO:0005886">
    <property type="term" value="C:plasma membrane"/>
    <property type="evidence" value="ECO:0007669"/>
    <property type="project" value="UniProtKB-SubCell"/>
</dbReference>
<keyword evidence="5 8" id="KW-0812">Transmembrane</keyword>
<dbReference type="Gene3D" id="1.20.1740.10">
    <property type="entry name" value="Amino acid/polyamine transporter I"/>
    <property type="match status" value="1"/>
</dbReference>
<dbReference type="EMBL" id="PEZL01000005">
    <property type="protein sequence ID" value="PIS13695.1"/>
    <property type="molecule type" value="Genomic_DNA"/>
</dbReference>
<keyword evidence="7 8" id="KW-0472">Membrane</keyword>
<proteinExistence type="predicted"/>
<evidence type="ECO:0008006" key="11">
    <source>
        <dbReference type="Google" id="ProtNLM"/>
    </source>
</evidence>
<keyword evidence="6 8" id="KW-1133">Transmembrane helix</keyword>
<comment type="subcellular location">
    <subcellularLocation>
        <location evidence="1">Cell inner membrane</location>
        <topology evidence="1">Multi-pass membrane protein</topology>
    </subcellularLocation>
</comment>